<dbReference type="EMBL" id="CAWYQH010000079">
    <property type="protein sequence ID" value="CAK8681139.1"/>
    <property type="molecule type" value="Genomic_DNA"/>
</dbReference>
<dbReference type="InterPro" id="IPR014756">
    <property type="entry name" value="Ig_E-set"/>
</dbReference>
<keyword evidence="4" id="KW-1185">Reference proteome</keyword>
<dbReference type="InterPro" id="IPR011021">
    <property type="entry name" value="Arrestin-like_N"/>
</dbReference>
<dbReference type="PANTHER" id="PTHR11188:SF176">
    <property type="entry name" value="ARRESTIN DOMAIN-CONTAINING PROTEIN 1"/>
    <property type="match status" value="1"/>
</dbReference>
<dbReference type="Pfam" id="PF02752">
    <property type="entry name" value="Arrestin_C"/>
    <property type="match status" value="1"/>
</dbReference>
<dbReference type="Pfam" id="PF00339">
    <property type="entry name" value="Arrestin_N"/>
    <property type="match status" value="1"/>
</dbReference>
<dbReference type="InterPro" id="IPR050357">
    <property type="entry name" value="Arrestin_domain-protein"/>
</dbReference>
<dbReference type="Proteomes" id="UP001642483">
    <property type="component" value="Unassembled WGS sequence"/>
</dbReference>
<dbReference type="InterPro" id="IPR014752">
    <property type="entry name" value="Arrestin-like_C"/>
</dbReference>
<reference evidence="3 4" key="1">
    <citation type="submission" date="2024-02" db="EMBL/GenBank/DDBJ databases">
        <authorList>
            <person name="Daric V."/>
            <person name="Darras S."/>
        </authorList>
    </citation>
    <scope>NUCLEOTIDE SEQUENCE [LARGE SCALE GENOMIC DNA]</scope>
</reference>
<dbReference type="SMART" id="SM01017">
    <property type="entry name" value="Arrestin_C"/>
    <property type="match status" value="1"/>
</dbReference>
<protein>
    <recommendedName>
        <fullName evidence="2">Arrestin C-terminal-like domain-containing protein</fullName>
    </recommendedName>
</protein>
<dbReference type="SUPFAM" id="SSF81296">
    <property type="entry name" value="E set domains"/>
    <property type="match status" value="2"/>
</dbReference>
<dbReference type="PANTHER" id="PTHR11188">
    <property type="entry name" value="ARRESTIN DOMAIN CONTAINING PROTEIN"/>
    <property type="match status" value="1"/>
</dbReference>
<organism evidence="3 4">
    <name type="scientific">Clavelina lepadiformis</name>
    <name type="common">Light-bulb sea squirt</name>
    <name type="synonym">Ascidia lepadiformis</name>
    <dbReference type="NCBI Taxonomy" id="159417"/>
    <lineage>
        <taxon>Eukaryota</taxon>
        <taxon>Metazoa</taxon>
        <taxon>Chordata</taxon>
        <taxon>Tunicata</taxon>
        <taxon>Ascidiacea</taxon>
        <taxon>Aplousobranchia</taxon>
        <taxon>Clavelinidae</taxon>
        <taxon>Clavelina</taxon>
    </lineage>
</organism>
<dbReference type="Gene3D" id="2.60.40.640">
    <property type="match status" value="2"/>
</dbReference>
<accession>A0ABP0FRJ4</accession>
<comment type="similarity">
    <text evidence="1">Belongs to the arrestin family.</text>
</comment>
<evidence type="ECO:0000313" key="4">
    <source>
        <dbReference type="Proteomes" id="UP001642483"/>
    </source>
</evidence>
<evidence type="ECO:0000259" key="2">
    <source>
        <dbReference type="SMART" id="SM01017"/>
    </source>
</evidence>
<evidence type="ECO:0000313" key="3">
    <source>
        <dbReference type="EMBL" id="CAK8681139.1"/>
    </source>
</evidence>
<comment type="caution">
    <text evidence="3">The sequence shown here is derived from an EMBL/GenBank/DDBJ whole genome shotgun (WGS) entry which is preliminary data.</text>
</comment>
<sequence>MTKIDVHFSGREKPIYKPGEKVEGEVTVDNAEKIKSKGIIIRFRGKSHNRWYDYGRRMYFEKKEFYADNTVTVWPEAGKSDQSLDVGHHRFSFSFLLPENAPCTFEGVVGWVRYGIYVTIDVPFRKDIKTLACFHVLPKADLNQDERAKIPPKKEVETEVGLLSPKPVKILALCNKGGYVPGETIDITLDIDNKSNDNLSMAKVWLEQKSKFTGTFNHKFVKKSNIAKLKEKPTIASHSQGRWKAKISVPSIPPSDLPGCSIIDLKFRLQFEVKIGKRISFKLPIIIGTVPLDTRSGKVKIRSLYSDLYCHILCIHLYYLIEEVEGCWHEKTFCLINIIPRSQ</sequence>
<evidence type="ECO:0000256" key="1">
    <source>
        <dbReference type="ARBA" id="ARBA00005298"/>
    </source>
</evidence>
<proteinExistence type="inferred from homology"/>
<name>A0ABP0FRJ4_CLALP</name>
<feature type="domain" description="Arrestin C-terminal-like" evidence="2">
    <location>
        <begin position="164"/>
        <end position="292"/>
    </location>
</feature>
<gene>
    <name evidence="3" type="ORF">CVLEPA_LOCUS11373</name>
</gene>
<dbReference type="InterPro" id="IPR011022">
    <property type="entry name" value="Arrestin_C-like"/>
</dbReference>